<dbReference type="InterPro" id="IPR050639">
    <property type="entry name" value="SSR_resolvase"/>
</dbReference>
<gene>
    <name evidence="3" type="ORF">DEJ46_23785</name>
</gene>
<dbReference type="PANTHER" id="PTHR30461:SF23">
    <property type="entry name" value="DNA RECOMBINASE-RELATED"/>
    <property type="match status" value="1"/>
</dbReference>
<feature type="domain" description="Resolvase/invertase-type recombinase catalytic" evidence="2">
    <location>
        <begin position="8"/>
        <end position="125"/>
    </location>
</feature>
<dbReference type="InterPro" id="IPR006119">
    <property type="entry name" value="Resolv_N"/>
</dbReference>
<dbReference type="CDD" id="cd00338">
    <property type="entry name" value="Ser_Recombinase"/>
    <property type="match status" value="1"/>
</dbReference>
<dbReference type="Gene3D" id="3.40.50.1390">
    <property type="entry name" value="Resolvase, N-terminal catalytic domain"/>
    <property type="match status" value="1"/>
</dbReference>
<organism evidence="3 4">
    <name type="scientific">Streptomyces venezuelae</name>
    <dbReference type="NCBI Taxonomy" id="54571"/>
    <lineage>
        <taxon>Bacteria</taxon>
        <taxon>Bacillati</taxon>
        <taxon>Actinomycetota</taxon>
        <taxon>Actinomycetes</taxon>
        <taxon>Kitasatosporales</taxon>
        <taxon>Streptomycetaceae</taxon>
        <taxon>Streptomyces</taxon>
    </lineage>
</organism>
<dbReference type="OrthoDB" id="4367319at2"/>
<dbReference type="SMART" id="SM00857">
    <property type="entry name" value="Resolvase"/>
    <property type="match status" value="1"/>
</dbReference>
<feature type="compositionally biased region" description="Basic residues" evidence="1">
    <location>
        <begin position="219"/>
        <end position="230"/>
    </location>
</feature>
<name>A0A5P2AUC4_STRVZ</name>
<dbReference type="EMBL" id="CP029194">
    <property type="protein sequence ID" value="QES21755.1"/>
    <property type="molecule type" value="Genomic_DNA"/>
</dbReference>
<dbReference type="PANTHER" id="PTHR30461">
    <property type="entry name" value="DNA-INVERTASE FROM LAMBDOID PROPHAGE"/>
    <property type="match status" value="1"/>
</dbReference>
<evidence type="ECO:0000256" key="1">
    <source>
        <dbReference type="SAM" id="MobiDB-lite"/>
    </source>
</evidence>
<dbReference type="GO" id="GO:0000150">
    <property type="term" value="F:DNA strand exchange activity"/>
    <property type="evidence" value="ECO:0007669"/>
    <property type="project" value="InterPro"/>
</dbReference>
<proteinExistence type="predicted"/>
<dbReference type="InterPro" id="IPR036162">
    <property type="entry name" value="Resolvase-like_N_sf"/>
</dbReference>
<evidence type="ECO:0000313" key="3">
    <source>
        <dbReference type="EMBL" id="QES21755.1"/>
    </source>
</evidence>
<feature type="compositionally biased region" description="Basic and acidic residues" evidence="1">
    <location>
        <begin position="151"/>
        <end position="160"/>
    </location>
</feature>
<dbReference type="SUPFAM" id="SSF53041">
    <property type="entry name" value="Resolvase-like"/>
    <property type="match status" value="1"/>
</dbReference>
<dbReference type="GO" id="GO:0003677">
    <property type="term" value="F:DNA binding"/>
    <property type="evidence" value="ECO:0007669"/>
    <property type="project" value="InterPro"/>
</dbReference>
<protein>
    <recommendedName>
        <fullName evidence="2">Resolvase/invertase-type recombinase catalytic domain-containing protein</fullName>
    </recommendedName>
</protein>
<evidence type="ECO:0000259" key="2">
    <source>
        <dbReference type="SMART" id="SM00857"/>
    </source>
</evidence>
<sequence length="230" mass="25290">MTARIMRAAVHLRLSRDREGSTSIASQREDCRSLCRSHGWPVVAEEVDLDTSGSRPVGGRPGLRKLLDDPHRFDVLVIAQADRLSRSVVVALDLRGLSRHPARCMRRAAPVGDRGAGRSARRDAWTGGGRGTERARIPIVSPRTNPIGPRRAADMGPDRHVRPRGMGFPGHRRKATDSPRSRRTCRRAPGTQPAALESWQATHLIRRLSTPTPGATSARHARHLGRHRGA</sequence>
<dbReference type="Proteomes" id="UP000324106">
    <property type="component" value="Chromosome"/>
</dbReference>
<feature type="region of interest" description="Disordered" evidence="1">
    <location>
        <begin position="108"/>
        <end position="230"/>
    </location>
</feature>
<accession>A0A5P2AUC4</accession>
<evidence type="ECO:0000313" key="4">
    <source>
        <dbReference type="Proteomes" id="UP000324106"/>
    </source>
</evidence>
<dbReference type="AlphaFoldDB" id="A0A5P2AUC4"/>
<reference evidence="3 4" key="1">
    <citation type="submission" date="2018-05" db="EMBL/GenBank/DDBJ databases">
        <title>Streptomyces venezuelae.</title>
        <authorList>
            <person name="Kim W."/>
            <person name="Lee N."/>
            <person name="Cho B.-K."/>
        </authorList>
    </citation>
    <scope>NUCLEOTIDE SEQUENCE [LARGE SCALE GENOMIC DNA]</scope>
    <source>
        <strain evidence="3 4">ATCC 15068</strain>
    </source>
</reference>
<dbReference type="Pfam" id="PF00239">
    <property type="entry name" value="Resolvase"/>
    <property type="match status" value="1"/>
</dbReference>
<dbReference type="RefSeq" id="WP_150269459.1">
    <property type="nucleotide sequence ID" value="NZ_CP029194.1"/>
</dbReference>